<dbReference type="Pfam" id="PF13384">
    <property type="entry name" value="HTH_23"/>
    <property type="match status" value="1"/>
</dbReference>
<sequence>MKGVMVMGAQQPFRLTPGQLEARRLLAASLLKSGWRPVDVADEIGVTRGAVSQWSTAVREGGLRALRRKPHTGLPSFPNPAQWKQLARALRAGAVKAGFPTERWTLLRIVQFIQRQWGIEYNPASLCEPPHRLGFSAHLPRTQARERDDALIEAWLKRDWPRIKRGLEEAGGRLPSWMRPAVRFGPASAPRGRPSARRPFCAA</sequence>
<evidence type="ECO:0000259" key="1">
    <source>
        <dbReference type="Pfam" id="PF13592"/>
    </source>
</evidence>
<evidence type="ECO:0000313" key="3">
    <source>
        <dbReference type="Proteomes" id="UP000662747"/>
    </source>
</evidence>
<gene>
    <name evidence="2" type="ORF">JY651_48590</name>
</gene>
<keyword evidence="3" id="KW-1185">Reference proteome</keyword>
<proteinExistence type="predicted"/>
<evidence type="ECO:0000313" key="2">
    <source>
        <dbReference type="EMBL" id="QSQ22873.1"/>
    </source>
</evidence>
<protein>
    <submittedName>
        <fullName evidence="2">Transposase</fullName>
    </submittedName>
</protein>
<dbReference type="EMBL" id="CP071090">
    <property type="protein sequence ID" value="QSQ22873.1"/>
    <property type="molecule type" value="Genomic_DNA"/>
</dbReference>
<dbReference type="InterPro" id="IPR025959">
    <property type="entry name" value="Winged_HTH_dom"/>
</dbReference>
<feature type="domain" description="Winged helix-turn helix" evidence="1">
    <location>
        <begin position="101"/>
        <end position="158"/>
    </location>
</feature>
<dbReference type="Proteomes" id="UP000662747">
    <property type="component" value="Chromosome"/>
</dbReference>
<dbReference type="SUPFAM" id="SSF46689">
    <property type="entry name" value="Homeodomain-like"/>
    <property type="match status" value="1"/>
</dbReference>
<reference evidence="2 3" key="1">
    <citation type="submission" date="2021-02" db="EMBL/GenBank/DDBJ databases">
        <title>De Novo genome assembly of isolated myxobacteria.</title>
        <authorList>
            <person name="Stevens D.C."/>
        </authorList>
    </citation>
    <scope>NUCLEOTIDE SEQUENCE [LARGE SCALE GENOMIC DNA]</scope>
    <source>
        <strain evidence="3">SCPEA02</strain>
    </source>
</reference>
<organism evidence="2 3">
    <name type="scientific">Pyxidicoccus parkwayensis</name>
    <dbReference type="NCBI Taxonomy" id="2813578"/>
    <lineage>
        <taxon>Bacteria</taxon>
        <taxon>Pseudomonadati</taxon>
        <taxon>Myxococcota</taxon>
        <taxon>Myxococcia</taxon>
        <taxon>Myxococcales</taxon>
        <taxon>Cystobacterineae</taxon>
        <taxon>Myxococcaceae</taxon>
        <taxon>Pyxidicoccus</taxon>
    </lineage>
</organism>
<name>A0ABX7NWM5_9BACT</name>
<dbReference type="Pfam" id="PF13592">
    <property type="entry name" value="HTH_33"/>
    <property type="match status" value="1"/>
</dbReference>
<dbReference type="InterPro" id="IPR009057">
    <property type="entry name" value="Homeodomain-like_sf"/>
</dbReference>
<accession>A0ABX7NWM5</accession>